<dbReference type="EMBL" id="BOML01000013">
    <property type="protein sequence ID" value="GIE00118.1"/>
    <property type="molecule type" value="Genomic_DNA"/>
</dbReference>
<dbReference type="Proteomes" id="UP000637628">
    <property type="component" value="Unassembled WGS sequence"/>
</dbReference>
<gene>
    <name evidence="1" type="ORF">Adu01nite_14680</name>
</gene>
<comment type="caution">
    <text evidence="1">The sequence shown here is derived from an EMBL/GenBank/DDBJ whole genome shotgun (WGS) entry which is preliminary data.</text>
</comment>
<proteinExistence type="predicted"/>
<organism evidence="1 2">
    <name type="scientific">Paractinoplanes durhamensis</name>
    <dbReference type="NCBI Taxonomy" id="113563"/>
    <lineage>
        <taxon>Bacteria</taxon>
        <taxon>Bacillati</taxon>
        <taxon>Actinomycetota</taxon>
        <taxon>Actinomycetes</taxon>
        <taxon>Micromonosporales</taxon>
        <taxon>Micromonosporaceae</taxon>
        <taxon>Paractinoplanes</taxon>
    </lineage>
</organism>
<name>A0ABQ3YRF3_9ACTN</name>
<keyword evidence="2" id="KW-1185">Reference proteome</keyword>
<evidence type="ECO:0000313" key="1">
    <source>
        <dbReference type="EMBL" id="GIE00118.1"/>
    </source>
</evidence>
<accession>A0ABQ3YRF3</accession>
<sequence length="64" mass="6661">MTGDELAKVTAVMTAKDSSVTVSSVRKDPDGSYDVLGTKAGANVMYDVSADLTTFTQNTRTGGK</sequence>
<protein>
    <submittedName>
        <fullName evidence="1">Uncharacterized protein</fullName>
    </submittedName>
</protein>
<evidence type="ECO:0000313" key="2">
    <source>
        <dbReference type="Proteomes" id="UP000637628"/>
    </source>
</evidence>
<dbReference type="RefSeq" id="WP_203725754.1">
    <property type="nucleotide sequence ID" value="NZ_BAAATX010000002.1"/>
</dbReference>
<reference evidence="1 2" key="1">
    <citation type="submission" date="2021-01" db="EMBL/GenBank/DDBJ databases">
        <title>Whole genome shotgun sequence of Actinoplanes durhamensis NBRC 14914.</title>
        <authorList>
            <person name="Komaki H."/>
            <person name="Tamura T."/>
        </authorList>
    </citation>
    <scope>NUCLEOTIDE SEQUENCE [LARGE SCALE GENOMIC DNA]</scope>
    <source>
        <strain evidence="1 2">NBRC 14914</strain>
    </source>
</reference>